<proteinExistence type="predicted"/>
<comment type="caution">
    <text evidence="1">The sequence shown here is derived from an EMBL/GenBank/DDBJ whole genome shotgun (WGS) entry which is preliminary data.</text>
</comment>
<dbReference type="SUPFAM" id="SSF48452">
    <property type="entry name" value="TPR-like"/>
    <property type="match status" value="1"/>
</dbReference>
<dbReference type="EMBL" id="BJVI01000010">
    <property type="protein sequence ID" value="GEL17543.1"/>
    <property type="molecule type" value="Genomic_DNA"/>
</dbReference>
<evidence type="ECO:0000313" key="2">
    <source>
        <dbReference type="Proteomes" id="UP000321328"/>
    </source>
</evidence>
<accession>A0A511CZ49</accession>
<sequence length="159" mass="17357">MSEQPDQVMARITTAIEQSHAGEATAAAAAFDTIWSEIGGEDGDPFHRCVLAHYAADVQPDPADELAWDLRALAAANEFTADTDERARAYHASLQVQGFFPSLHLNLAEDYRKLGDPAQAREHLRLARERLHHLAVGPEGYADTIRTALARVEQDLAAG</sequence>
<organism evidence="1 2">
    <name type="scientific">Pseudonocardia asaccharolytica DSM 44247 = NBRC 16224</name>
    <dbReference type="NCBI Taxonomy" id="1123024"/>
    <lineage>
        <taxon>Bacteria</taxon>
        <taxon>Bacillati</taxon>
        <taxon>Actinomycetota</taxon>
        <taxon>Actinomycetes</taxon>
        <taxon>Pseudonocardiales</taxon>
        <taxon>Pseudonocardiaceae</taxon>
        <taxon>Pseudonocardia</taxon>
    </lineage>
</organism>
<gene>
    <name evidence="1" type="ORF">PA7_13800</name>
</gene>
<protein>
    <recommendedName>
        <fullName evidence="3">Tetratricopeptide repeat protein</fullName>
    </recommendedName>
</protein>
<reference evidence="1 2" key="1">
    <citation type="submission" date="2019-07" db="EMBL/GenBank/DDBJ databases">
        <title>Whole genome shotgun sequence of Pseudonocardia asaccharolytica NBRC 16224.</title>
        <authorList>
            <person name="Hosoyama A."/>
            <person name="Uohara A."/>
            <person name="Ohji S."/>
            <person name="Ichikawa N."/>
        </authorList>
    </citation>
    <scope>NUCLEOTIDE SEQUENCE [LARGE SCALE GENOMIC DNA]</scope>
    <source>
        <strain evidence="1 2">NBRC 16224</strain>
    </source>
</reference>
<evidence type="ECO:0000313" key="1">
    <source>
        <dbReference type="EMBL" id="GEL17543.1"/>
    </source>
</evidence>
<dbReference type="InterPro" id="IPR011990">
    <property type="entry name" value="TPR-like_helical_dom_sf"/>
</dbReference>
<dbReference type="Proteomes" id="UP000321328">
    <property type="component" value="Unassembled WGS sequence"/>
</dbReference>
<dbReference type="STRING" id="1123024.GCA_000423625_03405"/>
<dbReference type="AlphaFoldDB" id="A0A511CZ49"/>
<evidence type="ECO:0008006" key="3">
    <source>
        <dbReference type="Google" id="ProtNLM"/>
    </source>
</evidence>
<dbReference type="RefSeq" id="WP_169338735.1">
    <property type="nucleotide sequence ID" value="NZ_BJVI01000010.1"/>
</dbReference>
<name>A0A511CZ49_9PSEU</name>
<dbReference type="Gene3D" id="1.25.40.10">
    <property type="entry name" value="Tetratricopeptide repeat domain"/>
    <property type="match status" value="1"/>
</dbReference>
<keyword evidence="2" id="KW-1185">Reference proteome</keyword>